<dbReference type="InterPro" id="IPR050238">
    <property type="entry name" value="DNA_Rep/Repair_Clamp_Loader"/>
</dbReference>
<dbReference type="GO" id="GO:0003677">
    <property type="term" value="F:DNA binding"/>
    <property type="evidence" value="ECO:0007669"/>
    <property type="project" value="InterPro"/>
</dbReference>
<dbReference type="InterPro" id="IPR027417">
    <property type="entry name" value="P-loop_NTPase"/>
</dbReference>
<keyword evidence="6" id="KW-0479">Metal-binding</keyword>
<dbReference type="Pfam" id="PF13177">
    <property type="entry name" value="DNA_pol3_delta2"/>
    <property type="match status" value="1"/>
</dbReference>
<dbReference type="EMBL" id="RCHT01000003">
    <property type="protein sequence ID" value="RLL13569.1"/>
    <property type="molecule type" value="Genomic_DNA"/>
</dbReference>
<dbReference type="GO" id="GO:0003887">
    <property type="term" value="F:DNA-directed DNA polymerase activity"/>
    <property type="evidence" value="ECO:0007669"/>
    <property type="project" value="UniProtKB-KW"/>
</dbReference>
<dbReference type="SMART" id="SM00382">
    <property type="entry name" value="AAA"/>
    <property type="match status" value="1"/>
</dbReference>
<feature type="region of interest" description="Disordered" evidence="12">
    <location>
        <begin position="381"/>
        <end position="427"/>
    </location>
</feature>
<accession>A0A498CX54</accession>
<keyword evidence="15" id="KW-1185">Reference proteome</keyword>
<evidence type="ECO:0000256" key="8">
    <source>
        <dbReference type="ARBA" id="ARBA00022833"/>
    </source>
</evidence>
<evidence type="ECO:0000256" key="11">
    <source>
        <dbReference type="ARBA" id="ARBA00049244"/>
    </source>
</evidence>
<keyword evidence="3 14" id="KW-0808">Transferase</keyword>
<dbReference type="Gene3D" id="1.20.272.10">
    <property type="match status" value="1"/>
</dbReference>
<keyword evidence="9" id="KW-0067">ATP-binding</keyword>
<evidence type="ECO:0000256" key="3">
    <source>
        <dbReference type="ARBA" id="ARBA00022679"/>
    </source>
</evidence>
<dbReference type="NCBIfam" id="NF004046">
    <property type="entry name" value="PRK05563.1"/>
    <property type="match status" value="1"/>
</dbReference>
<evidence type="ECO:0000256" key="5">
    <source>
        <dbReference type="ARBA" id="ARBA00022705"/>
    </source>
</evidence>
<dbReference type="GO" id="GO:0005524">
    <property type="term" value="F:ATP binding"/>
    <property type="evidence" value="ECO:0007669"/>
    <property type="project" value="UniProtKB-KW"/>
</dbReference>
<keyword evidence="5" id="KW-0235">DNA replication</keyword>
<keyword evidence="7" id="KW-0547">Nucleotide-binding</keyword>
<dbReference type="Proteomes" id="UP000276301">
    <property type="component" value="Unassembled WGS sequence"/>
</dbReference>
<protein>
    <recommendedName>
        <fullName evidence="2">DNA-directed DNA polymerase</fullName>
        <ecNumber evidence="2">2.7.7.7</ecNumber>
    </recommendedName>
</protein>
<evidence type="ECO:0000313" key="14">
    <source>
        <dbReference type="EMBL" id="RLL13569.1"/>
    </source>
</evidence>
<proteinExistence type="inferred from homology"/>
<organism evidence="14 15">
    <name type="scientific">Anaerotruncus massiliensis</name>
    <name type="common">ex Liu et al. 2021</name>
    <dbReference type="NCBI Taxonomy" id="2321404"/>
    <lineage>
        <taxon>Bacteria</taxon>
        <taxon>Bacillati</taxon>
        <taxon>Bacillota</taxon>
        <taxon>Clostridia</taxon>
        <taxon>Eubacteriales</taxon>
        <taxon>Oscillospiraceae</taxon>
        <taxon>Anaerotruncus</taxon>
    </lineage>
</organism>
<feature type="compositionally biased region" description="Basic and acidic residues" evidence="12">
    <location>
        <begin position="415"/>
        <end position="426"/>
    </location>
</feature>
<gene>
    <name evidence="14" type="primary">dnaX</name>
    <name evidence="14" type="ORF">D4A47_03640</name>
</gene>
<evidence type="ECO:0000256" key="4">
    <source>
        <dbReference type="ARBA" id="ARBA00022695"/>
    </source>
</evidence>
<dbReference type="PANTHER" id="PTHR11669">
    <property type="entry name" value="REPLICATION FACTOR C / DNA POLYMERASE III GAMMA-TAU SUBUNIT"/>
    <property type="match status" value="1"/>
</dbReference>
<dbReference type="SUPFAM" id="SSF48019">
    <property type="entry name" value="post-AAA+ oligomerization domain-like"/>
    <property type="match status" value="1"/>
</dbReference>
<evidence type="ECO:0000256" key="12">
    <source>
        <dbReference type="SAM" id="MobiDB-lite"/>
    </source>
</evidence>
<dbReference type="Pfam" id="PF22608">
    <property type="entry name" value="DNAX_ATPase_lid"/>
    <property type="match status" value="1"/>
</dbReference>
<dbReference type="Gene3D" id="3.40.50.300">
    <property type="entry name" value="P-loop containing nucleotide triphosphate hydrolases"/>
    <property type="match status" value="1"/>
</dbReference>
<dbReference type="GO" id="GO:0009360">
    <property type="term" value="C:DNA polymerase III complex"/>
    <property type="evidence" value="ECO:0007669"/>
    <property type="project" value="InterPro"/>
</dbReference>
<comment type="similarity">
    <text evidence="1">Belongs to the DnaX/STICHEL family.</text>
</comment>
<dbReference type="RefSeq" id="WP_121586192.1">
    <property type="nucleotide sequence ID" value="NZ_RCHT01000003.1"/>
</dbReference>
<sequence length="536" mass="58050">MYQALYRKWRPKTFDEVVGQEHITATLKNEVAAGKFSHAYLFTGSRGTGKTTCSKIVAKAVNCERPVDGNPCNECAACRGIDDGSVLDVVEIDAASNNGVDNIRQLREEAYFLPASVKYRVYILDECHMLSPGAVNALLKILEEPPAHVIFILATTEIHKVLPTILSRCQRFDFKRIKSRTIADRLLHVAGEEALSLADDAALLIARLSDGGMRDALSLFDLCASYGKEITLSTVTEAAGLAGQSHLFDLADAVNGRDPSGALAVIGRLSENSIDFSRLCEQLVGHYRDLMIVKTVREPDDLVQGTPEDLERLRAQAKDLPLTRILYSLDLLGDTLGRLSRTAFKRTELEMAVVRLCDEQMGGGLEALGERLEKLERAVRTGAPARAPEPDAPRGTAPEPPVAAAAPTAGARPAPEQRAEKAEGKSEVSPFRDWAKVLSELGRHNGALCGAMTGSRAFTSGDLMLIDCESDFFRTLLRTSPAAKESLRDAIFAVTGQKFSLGPYNAKKHAVAEVSADPLDGLLKKASDLGVPVELK</sequence>
<evidence type="ECO:0000313" key="15">
    <source>
        <dbReference type="Proteomes" id="UP000276301"/>
    </source>
</evidence>
<evidence type="ECO:0000256" key="10">
    <source>
        <dbReference type="ARBA" id="ARBA00022932"/>
    </source>
</evidence>
<dbReference type="InterPro" id="IPR045085">
    <property type="entry name" value="HLD_clamp_pol_III_gamma_tau"/>
</dbReference>
<evidence type="ECO:0000259" key="13">
    <source>
        <dbReference type="SMART" id="SM00382"/>
    </source>
</evidence>
<reference evidence="14 15" key="1">
    <citation type="submission" date="2018-10" db="EMBL/GenBank/DDBJ databases">
        <title>Anaerotruncus faecis sp. nov., isolated from human feces.</title>
        <authorList>
            <person name="Wang Y.-J."/>
        </authorList>
    </citation>
    <scope>NUCLEOTIDE SEQUENCE [LARGE SCALE GENOMIC DNA]</scope>
    <source>
        <strain evidence="14 15">22A2-44</strain>
    </source>
</reference>
<evidence type="ECO:0000256" key="1">
    <source>
        <dbReference type="ARBA" id="ARBA00006360"/>
    </source>
</evidence>
<feature type="compositionally biased region" description="Low complexity" evidence="12">
    <location>
        <begin position="402"/>
        <end position="414"/>
    </location>
</feature>
<dbReference type="InterPro" id="IPR022754">
    <property type="entry name" value="DNA_pol_III_gamma-3"/>
</dbReference>
<evidence type="ECO:0000256" key="6">
    <source>
        <dbReference type="ARBA" id="ARBA00022723"/>
    </source>
</evidence>
<dbReference type="GO" id="GO:0046872">
    <property type="term" value="F:metal ion binding"/>
    <property type="evidence" value="ECO:0007669"/>
    <property type="project" value="UniProtKB-KW"/>
</dbReference>
<dbReference type="EC" id="2.7.7.7" evidence="2"/>
<dbReference type="Pfam" id="PF12169">
    <property type="entry name" value="DNA_pol3_gamma3"/>
    <property type="match status" value="1"/>
</dbReference>
<dbReference type="Gene3D" id="1.10.8.60">
    <property type="match status" value="1"/>
</dbReference>
<keyword evidence="4 14" id="KW-0548">Nucleotidyltransferase</keyword>
<dbReference type="CDD" id="cd00009">
    <property type="entry name" value="AAA"/>
    <property type="match status" value="1"/>
</dbReference>
<dbReference type="InterPro" id="IPR003593">
    <property type="entry name" value="AAA+_ATPase"/>
</dbReference>
<comment type="caution">
    <text evidence="14">The sequence shown here is derived from an EMBL/GenBank/DDBJ whole genome shotgun (WGS) entry which is preliminary data.</text>
</comment>
<dbReference type="InterPro" id="IPR012763">
    <property type="entry name" value="DNA_pol_III_sug/sutau_N"/>
</dbReference>
<dbReference type="AlphaFoldDB" id="A0A498CX54"/>
<dbReference type="PANTHER" id="PTHR11669:SF0">
    <property type="entry name" value="PROTEIN STICHEL-LIKE 2"/>
    <property type="match status" value="1"/>
</dbReference>
<evidence type="ECO:0000256" key="7">
    <source>
        <dbReference type="ARBA" id="ARBA00022741"/>
    </source>
</evidence>
<name>A0A498CX54_9FIRM</name>
<evidence type="ECO:0000256" key="9">
    <source>
        <dbReference type="ARBA" id="ARBA00022840"/>
    </source>
</evidence>
<dbReference type="NCBIfam" id="TIGR02397">
    <property type="entry name" value="dnaX_nterm"/>
    <property type="match status" value="1"/>
</dbReference>
<dbReference type="GO" id="GO:0006261">
    <property type="term" value="P:DNA-templated DNA replication"/>
    <property type="evidence" value="ECO:0007669"/>
    <property type="project" value="TreeGrafter"/>
</dbReference>
<dbReference type="SUPFAM" id="SSF52540">
    <property type="entry name" value="P-loop containing nucleoside triphosphate hydrolases"/>
    <property type="match status" value="1"/>
</dbReference>
<evidence type="ECO:0000256" key="2">
    <source>
        <dbReference type="ARBA" id="ARBA00012417"/>
    </source>
</evidence>
<keyword evidence="8" id="KW-0862">Zinc</keyword>
<dbReference type="FunFam" id="3.40.50.300:FF:000014">
    <property type="entry name" value="DNA polymerase III subunit gamma/tau"/>
    <property type="match status" value="1"/>
</dbReference>
<keyword evidence="10" id="KW-0239">DNA-directed DNA polymerase</keyword>
<dbReference type="InterPro" id="IPR008921">
    <property type="entry name" value="DNA_pol3_clamp-load_cplx_C"/>
</dbReference>
<comment type="catalytic activity">
    <reaction evidence="11">
        <text>DNA(n) + a 2'-deoxyribonucleoside 5'-triphosphate = DNA(n+1) + diphosphate</text>
        <dbReference type="Rhea" id="RHEA:22508"/>
        <dbReference type="Rhea" id="RHEA-COMP:17339"/>
        <dbReference type="Rhea" id="RHEA-COMP:17340"/>
        <dbReference type="ChEBI" id="CHEBI:33019"/>
        <dbReference type="ChEBI" id="CHEBI:61560"/>
        <dbReference type="ChEBI" id="CHEBI:173112"/>
        <dbReference type="EC" id="2.7.7.7"/>
    </reaction>
</comment>
<feature type="domain" description="AAA+ ATPase" evidence="13">
    <location>
        <begin position="36"/>
        <end position="178"/>
    </location>
</feature>